<accession>A0A8H9FVU4</accession>
<reference evidence="2" key="2">
    <citation type="submission" date="2020-09" db="EMBL/GenBank/DDBJ databases">
        <authorList>
            <person name="Sun Q."/>
            <person name="Zhou Y."/>
        </authorList>
    </citation>
    <scope>NUCLEOTIDE SEQUENCE</scope>
    <source>
        <strain evidence="2">CGMCC 1.10749</strain>
    </source>
</reference>
<proteinExistence type="predicted"/>
<dbReference type="PANTHER" id="PTHR33169">
    <property type="entry name" value="PADR-FAMILY TRANSCRIPTIONAL REGULATOR"/>
    <property type="match status" value="1"/>
</dbReference>
<gene>
    <name evidence="2" type="ORF">GCM10011314_31370</name>
</gene>
<evidence type="ECO:0000259" key="1">
    <source>
        <dbReference type="Pfam" id="PF03551"/>
    </source>
</evidence>
<dbReference type="Gene3D" id="1.10.10.10">
    <property type="entry name" value="Winged helix-like DNA-binding domain superfamily/Winged helix DNA-binding domain"/>
    <property type="match status" value="1"/>
</dbReference>
<organism evidence="2 3">
    <name type="scientific">Knoellia flava</name>
    <dbReference type="NCBI Taxonomy" id="913969"/>
    <lineage>
        <taxon>Bacteria</taxon>
        <taxon>Bacillati</taxon>
        <taxon>Actinomycetota</taxon>
        <taxon>Actinomycetes</taxon>
        <taxon>Micrococcales</taxon>
        <taxon>Intrasporangiaceae</taxon>
        <taxon>Knoellia</taxon>
    </lineage>
</organism>
<dbReference type="InterPro" id="IPR052509">
    <property type="entry name" value="Metal_resp_DNA-bind_regulator"/>
</dbReference>
<reference evidence="2" key="1">
    <citation type="journal article" date="2014" name="Int. J. Syst. Evol. Microbiol.">
        <title>Complete genome sequence of Corynebacterium casei LMG S-19264T (=DSM 44701T), isolated from a smear-ripened cheese.</title>
        <authorList>
            <consortium name="US DOE Joint Genome Institute (JGI-PGF)"/>
            <person name="Walter F."/>
            <person name="Albersmeier A."/>
            <person name="Kalinowski J."/>
            <person name="Ruckert C."/>
        </authorList>
    </citation>
    <scope>NUCLEOTIDE SEQUENCE</scope>
    <source>
        <strain evidence="2">CGMCC 1.10749</strain>
    </source>
</reference>
<dbReference type="InterPro" id="IPR036390">
    <property type="entry name" value="WH_DNA-bd_sf"/>
</dbReference>
<dbReference type="EMBL" id="BMEA01000004">
    <property type="protein sequence ID" value="GGB89252.1"/>
    <property type="molecule type" value="Genomic_DNA"/>
</dbReference>
<dbReference type="PANTHER" id="PTHR33169:SF14">
    <property type="entry name" value="TRANSCRIPTIONAL REGULATOR RV3488"/>
    <property type="match status" value="1"/>
</dbReference>
<name>A0A8H9FVU4_9MICO</name>
<evidence type="ECO:0000313" key="3">
    <source>
        <dbReference type="Proteomes" id="UP000628079"/>
    </source>
</evidence>
<dbReference type="AlphaFoldDB" id="A0A8H9FVU4"/>
<feature type="domain" description="Transcription regulator PadR N-terminal" evidence="1">
    <location>
        <begin position="17"/>
        <end position="88"/>
    </location>
</feature>
<dbReference type="SUPFAM" id="SSF46785">
    <property type="entry name" value="Winged helix' DNA-binding domain"/>
    <property type="match status" value="1"/>
</dbReference>
<sequence length="115" mass="12245">MPAHDPQMLKGVLGLLLLSMLATGDNYGYGLVTQLRAAGFDDLAEGTVYPGLTRLESAGLLESHLVRSDSGPARKYYRLTPAGHAELAARRTAWEHLVQSVHTATATALITGETA</sequence>
<dbReference type="RefSeq" id="WP_035947642.1">
    <property type="nucleotide sequence ID" value="NZ_BMEA01000004.1"/>
</dbReference>
<dbReference type="InterPro" id="IPR036388">
    <property type="entry name" value="WH-like_DNA-bd_sf"/>
</dbReference>
<evidence type="ECO:0000313" key="2">
    <source>
        <dbReference type="EMBL" id="GGB89252.1"/>
    </source>
</evidence>
<comment type="caution">
    <text evidence="2">The sequence shown here is derived from an EMBL/GenBank/DDBJ whole genome shotgun (WGS) entry which is preliminary data.</text>
</comment>
<dbReference type="Pfam" id="PF03551">
    <property type="entry name" value="PadR"/>
    <property type="match status" value="1"/>
</dbReference>
<dbReference type="Proteomes" id="UP000628079">
    <property type="component" value="Unassembled WGS sequence"/>
</dbReference>
<protein>
    <submittedName>
        <fullName evidence="2">PadR family transcriptional regulator</fullName>
    </submittedName>
</protein>
<dbReference type="InterPro" id="IPR005149">
    <property type="entry name" value="Tscrpt_reg_PadR_N"/>
</dbReference>